<dbReference type="FunFam" id="1.25.40.420:FF:000001">
    <property type="entry name" value="Kelch-like family member 12"/>
    <property type="match status" value="1"/>
</dbReference>
<dbReference type="UniPathway" id="UPA00143"/>
<evidence type="ECO:0000259" key="6">
    <source>
        <dbReference type="PROSITE" id="PS50097"/>
    </source>
</evidence>
<dbReference type="SMART" id="SM00875">
    <property type="entry name" value="BACK"/>
    <property type="match status" value="1"/>
</dbReference>
<feature type="domain" description="BTB" evidence="6">
    <location>
        <begin position="165"/>
        <end position="232"/>
    </location>
</feature>
<dbReference type="GO" id="GO:0005737">
    <property type="term" value="C:cytoplasm"/>
    <property type="evidence" value="ECO:0007669"/>
    <property type="project" value="UniProtKB-ARBA"/>
</dbReference>
<keyword evidence="8" id="KW-1185">Reference proteome</keyword>
<dbReference type="Gene3D" id="2.120.10.80">
    <property type="entry name" value="Kelch-type beta propeller"/>
    <property type="match status" value="2"/>
</dbReference>
<protein>
    <recommendedName>
        <fullName evidence="1">Kelch-like protein diablo</fullName>
    </recommendedName>
</protein>
<feature type="compositionally biased region" description="Pro residues" evidence="5">
    <location>
        <begin position="97"/>
        <end position="110"/>
    </location>
</feature>
<dbReference type="SMART" id="SM00225">
    <property type="entry name" value="BTB"/>
    <property type="match status" value="1"/>
</dbReference>
<dbReference type="GO" id="GO:0003779">
    <property type="term" value="F:actin binding"/>
    <property type="evidence" value="ECO:0007669"/>
    <property type="project" value="UniProtKB-KW"/>
</dbReference>
<dbReference type="InterPro" id="IPR017096">
    <property type="entry name" value="BTB-kelch_protein"/>
</dbReference>
<accession>A0A7R8ZZP8</accession>
<comment type="function">
    <text evidence="4">Probable substrate-specific adapter of an E3 ubiquitin-protein ligase complex which mediates the ubiquitination and subsequent proteasomal degradation of target proteins. May have a role in synapse differentiation and growth.</text>
</comment>
<keyword evidence="3" id="KW-0677">Repeat</keyword>
<dbReference type="PROSITE" id="PS50097">
    <property type="entry name" value="BTB"/>
    <property type="match status" value="1"/>
</dbReference>
<dbReference type="PANTHER" id="PTHR45632">
    <property type="entry name" value="LD33804P"/>
    <property type="match status" value="1"/>
</dbReference>
<dbReference type="PANTHER" id="PTHR45632:SF17">
    <property type="entry name" value="KELCH-LIKE PROTEIN 31"/>
    <property type="match status" value="1"/>
</dbReference>
<dbReference type="CDD" id="cd18444">
    <property type="entry name" value="BACK_KLHL1_like"/>
    <property type="match status" value="1"/>
</dbReference>
<dbReference type="InterPro" id="IPR011333">
    <property type="entry name" value="SKP1/BTB/POZ_sf"/>
</dbReference>
<dbReference type="PIRSF" id="PIRSF037037">
    <property type="entry name" value="Kelch-like_protein_gigaxonin"/>
    <property type="match status" value="1"/>
</dbReference>
<evidence type="ECO:0000256" key="3">
    <source>
        <dbReference type="ARBA" id="ARBA00022737"/>
    </source>
</evidence>
<dbReference type="InterPro" id="IPR011705">
    <property type="entry name" value="BACK"/>
</dbReference>
<gene>
    <name evidence="7" type="ORF">DSTB1V02_LOCUS2281</name>
</gene>
<keyword evidence="2" id="KW-0880">Kelch repeat</keyword>
<dbReference type="FunFam" id="2.120.10.80:FF:000017">
    <property type="entry name" value="kelch-like protein 1 isoform X2"/>
    <property type="match status" value="1"/>
</dbReference>
<feature type="region of interest" description="Disordered" evidence="5">
    <location>
        <begin position="94"/>
        <end position="142"/>
    </location>
</feature>
<feature type="compositionally biased region" description="Pro residues" evidence="5">
    <location>
        <begin position="54"/>
        <end position="63"/>
    </location>
</feature>
<reference evidence="7" key="1">
    <citation type="submission" date="2020-11" db="EMBL/GenBank/DDBJ databases">
        <authorList>
            <person name="Tran Van P."/>
        </authorList>
    </citation>
    <scope>NUCLEOTIDE SEQUENCE</scope>
</reference>
<dbReference type="PROSITE" id="PS51257">
    <property type="entry name" value="PROKAR_LIPOPROTEIN"/>
    <property type="match status" value="1"/>
</dbReference>
<evidence type="ECO:0000256" key="1">
    <source>
        <dbReference type="ARBA" id="ARBA00013699"/>
    </source>
</evidence>
<feature type="compositionally biased region" description="Low complexity" evidence="5">
    <location>
        <begin position="117"/>
        <end position="138"/>
    </location>
</feature>
<dbReference type="Gene3D" id="1.25.40.420">
    <property type="match status" value="1"/>
</dbReference>
<dbReference type="Pfam" id="PF24981">
    <property type="entry name" value="Beta-prop_ATRN-LZTR1"/>
    <property type="match status" value="1"/>
</dbReference>
<dbReference type="Pfam" id="PF00651">
    <property type="entry name" value="BTB"/>
    <property type="match status" value="1"/>
</dbReference>
<dbReference type="SUPFAM" id="SSF117281">
    <property type="entry name" value="Kelch motif"/>
    <property type="match status" value="1"/>
</dbReference>
<organism evidence="7">
    <name type="scientific">Darwinula stevensoni</name>
    <dbReference type="NCBI Taxonomy" id="69355"/>
    <lineage>
        <taxon>Eukaryota</taxon>
        <taxon>Metazoa</taxon>
        <taxon>Ecdysozoa</taxon>
        <taxon>Arthropoda</taxon>
        <taxon>Crustacea</taxon>
        <taxon>Oligostraca</taxon>
        <taxon>Ostracoda</taxon>
        <taxon>Podocopa</taxon>
        <taxon>Podocopida</taxon>
        <taxon>Darwinulocopina</taxon>
        <taxon>Darwinuloidea</taxon>
        <taxon>Darwinulidae</taxon>
        <taxon>Darwinula</taxon>
    </lineage>
</organism>
<evidence type="ECO:0000313" key="8">
    <source>
        <dbReference type="Proteomes" id="UP000677054"/>
    </source>
</evidence>
<evidence type="ECO:0000256" key="4">
    <source>
        <dbReference type="ARBA" id="ARBA00043912"/>
    </source>
</evidence>
<dbReference type="CDD" id="cd18234">
    <property type="entry name" value="BTB_POZ_KLHL1-like"/>
    <property type="match status" value="1"/>
</dbReference>
<dbReference type="Gene3D" id="3.30.710.10">
    <property type="entry name" value="Potassium Channel Kv1.1, Chain A"/>
    <property type="match status" value="1"/>
</dbReference>
<dbReference type="AlphaFoldDB" id="A0A7R8ZZP8"/>
<dbReference type="SMART" id="SM00612">
    <property type="entry name" value="Kelch"/>
    <property type="match status" value="6"/>
</dbReference>
<dbReference type="EMBL" id="LR899766">
    <property type="protein sequence ID" value="CAD7242312.1"/>
    <property type="molecule type" value="Genomic_DNA"/>
</dbReference>
<dbReference type="InterPro" id="IPR015915">
    <property type="entry name" value="Kelch-typ_b-propeller"/>
</dbReference>
<dbReference type="InterPro" id="IPR056737">
    <property type="entry name" value="Beta-prop_ATRN-MKLN-like"/>
</dbReference>
<dbReference type="InterPro" id="IPR006652">
    <property type="entry name" value="Kelch_1"/>
</dbReference>
<evidence type="ECO:0000256" key="2">
    <source>
        <dbReference type="ARBA" id="ARBA00022441"/>
    </source>
</evidence>
<feature type="region of interest" description="Disordered" evidence="5">
    <location>
        <begin position="11"/>
        <end position="70"/>
    </location>
</feature>
<evidence type="ECO:0000313" key="7">
    <source>
        <dbReference type="EMBL" id="CAD7242312.1"/>
    </source>
</evidence>
<dbReference type="GO" id="GO:0016567">
    <property type="term" value="P:protein ubiquitination"/>
    <property type="evidence" value="ECO:0007669"/>
    <property type="project" value="UniProtKB-UniPathway"/>
</dbReference>
<dbReference type="EMBL" id="CAJPEV010000249">
    <property type="protein sequence ID" value="CAG0882957.1"/>
    <property type="molecule type" value="Genomic_DNA"/>
</dbReference>
<proteinExistence type="predicted"/>
<dbReference type="OrthoDB" id="45365at2759"/>
<dbReference type="FunFam" id="2.120.10.80:FF:000021">
    <property type="entry name" value="kelch-like protein 1 isoform X2"/>
    <property type="match status" value="1"/>
</dbReference>
<name>A0A7R8ZZP8_9CRUS</name>
<dbReference type="SUPFAM" id="SSF54695">
    <property type="entry name" value="POZ domain"/>
    <property type="match status" value="1"/>
</dbReference>
<sequence>MKGISIPAVMKRVGNKNGGGNASTGLGSSCSPGRRVLRRSPSPIPIASGYTPPSSTPPPPPPTHSWHFTRRSLHGLGGNYVRVGMMAGEHFPGVHGTPPPCAPPPIPTAPPDASIHTSTSASVSGTRSSSSSPSVGGPDESFHSQYHAYNSLRRMDAFCHQRTLTDVTLVAGSRRIQAHRLVLAAATDYFAAMFGGDMREAGQGEVTLHGVDPDALATLVRYCYTGSLELWEEMVENLLVAARVLQLTEVVEAACGFLMRQLHPSNCLGILGFAETQGCPDLLRVAHYFVMNHFMEVIENQEFMMLPADDLSRLLASDDLNVPSEEVVFQALMSWLQHDLPNRKQDIGKLLRFVRLPLVAPEFIVDRIESNSHLREDRECQELIVEALKYQVLPERRSSLQNSRTRPRKSTVGSLYAVGGMDANKGAFNIEQYDYRLNTWSIVGMMAGRRLQFGVAVVEDKLFVVGGRDGLKTLNTVECYDPGSQVWTPVQPMSTHRHGLGVAVLEGPLYAVGGHDGWSYLSTVERWDPETRQWTYVAPMSTQRSTVGVAILNGKLYAVGGRDGSSCLRTVEVYDPHRNKWTMCAPMLKRRGGVGVGSVNGFLYAIGGHDAPASNPCASRFDCVERYDPKTDTWTQVASMSVGRDAVGVAVLGDKLFAVGGYDGQQYLNIVECYDPLTNEWTKVGSLVTGRAGACLAVMRHQGIT</sequence>
<evidence type="ECO:0000256" key="5">
    <source>
        <dbReference type="SAM" id="MobiDB-lite"/>
    </source>
</evidence>
<dbReference type="InterPro" id="IPR000210">
    <property type="entry name" value="BTB/POZ_dom"/>
</dbReference>
<dbReference type="Proteomes" id="UP000677054">
    <property type="component" value="Unassembled WGS sequence"/>
</dbReference>
<dbReference type="Pfam" id="PF07707">
    <property type="entry name" value="BACK"/>
    <property type="match status" value="1"/>
</dbReference>